<dbReference type="AlphaFoldDB" id="A0A6A6RJB1"/>
<keyword evidence="3" id="KW-1185">Reference proteome</keyword>
<organism evidence="2 3">
    <name type="scientific">Massarina eburnea CBS 473.64</name>
    <dbReference type="NCBI Taxonomy" id="1395130"/>
    <lineage>
        <taxon>Eukaryota</taxon>
        <taxon>Fungi</taxon>
        <taxon>Dikarya</taxon>
        <taxon>Ascomycota</taxon>
        <taxon>Pezizomycotina</taxon>
        <taxon>Dothideomycetes</taxon>
        <taxon>Pleosporomycetidae</taxon>
        <taxon>Pleosporales</taxon>
        <taxon>Massarineae</taxon>
        <taxon>Massarinaceae</taxon>
        <taxon>Massarina</taxon>
    </lineage>
</organism>
<gene>
    <name evidence="2" type="ORF">P280DRAFT_378149</name>
</gene>
<evidence type="ECO:0000256" key="1">
    <source>
        <dbReference type="SAM" id="Phobius"/>
    </source>
</evidence>
<feature type="transmembrane region" description="Helical" evidence="1">
    <location>
        <begin position="66"/>
        <end position="91"/>
    </location>
</feature>
<dbReference type="Proteomes" id="UP000799753">
    <property type="component" value="Unassembled WGS sequence"/>
</dbReference>
<keyword evidence="1" id="KW-0472">Membrane</keyword>
<name>A0A6A6RJB1_9PLEO</name>
<feature type="transmembrane region" description="Helical" evidence="1">
    <location>
        <begin position="136"/>
        <end position="158"/>
    </location>
</feature>
<feature type="non-terminal residue" evidence="2">
    <location>
        <position position="284"/>
    </location>
</feature>
<dbReference type="PANTHER" id="PTHR35179">
    <property type="entry name" value="PROTEIN CBG02620"/>
    <property type="match status" value="1"/>
</dbReference>
<accession>A0A6A6RJB1</accession>
<dbReference type="OrthoDB" id="3205825at2759"/>
<feature type="transmembrane region" description="Helical" evidence="1">
    <location>
        <begin position="97"/>
        <end position="116"/>
    </location>
</feature>
<sequence length="284" mass="32626">MRTTFKEDPSFTAWGPFIKQSYDVQTITRNDIIIAGCVFGAAMSLALLAIFMGIQQTKASRRPFKSAYIWMVWIELAACIVIAMICLLYLLKYIRPSFYFYMAILLLWSIQVQLLLQIIINRIRVILADRKKGRNLIITVAVLITLINISVYCIWIPARLEISTRYVHINDVWDRIEKGIYLIIDGTLNWYFIHVVKVNLVNNGLEKYNSLVRFNQRIIIVSLLMDVMIIAAMSIPNGFVYAIFHPLAFLVKLNIEMCMANLIRKIALGKSRNGNASFLNTFAS</sequence>
<evidence type="ECO:0000313" key="3">
    <source>
        <dbReference type="Proteomes" id="UP000799753"/>
    </source>
</evidence>
<evidence type="ECO:0000313" key="2">
    <source>
        <dbReference type="EMBL" id="KAF2635177.1"/>
    </source>
</evidence>
<keyword evidence="1" id="KW-0812">Transmembrane</keyword>
<protein>
    <submittedName>
        <fullName evidence="2">Uncharacterized protein</fullName>
    </submittedName>
</protein>
<dbReference type="PANTHER" id="PTHR35179:SF1">
    <property type="entry name" value="INTEGRAL MEMBRANE PROTEIN"/>
    <property type="match status" value="1"/>
</dbReference>
<reference evidence="2" key="1">
    <citation type="journal article" date="2020" name="Stud. Mycol.">
        <title>101 Dothideomycetes genomes: a test case for predicting lifestyles and emergence of pathogens.</title>
        <authorList>
            <person name="Haridas S."/>
            <person name="Albert R."/>
            <person name="Binder M."/>
            <person name="Bloem J."/>
            <person name="Labutti K."/>
            <person name="Salamov A."/>
            <person name="Andreopoulos B."/>
            <person name="Baker S."/>
            <person name="Barry K."/>
            <person name="Bills G."/>
            <person name="Bluhm B."/>
            <person name="Cannon C."/>
            <person name="Castanera R."/>
            <person name="Culley D."/>
            <person name="Daum C."/>
            <person name="Ezra D."/>
            <person name="Gonzalez J."/>
            <person name="Henrissat B."/>
            <person name="Kuo A."/>
            <person name="Liang C."/>
            <person name="Lipzen A."/>
            <person name="Lutzoni F."/>
            <person name="Magnuson J."/>
            <person name="Mondo S."/>
            <person name="Nolan M."/>
            <person name="Ohm R."/>
            <person name="Pangilinan J."/>
            <person name="Park H.-J."/>
            <person name="Ramirez L."/>
            <person name="Alfaro M."/>
            <person name="Sun H."/>
            <person name="Tritt A."/>
            <person name="Yoshinaga Y."/>
            <person name="Zwiers L.-H."/>
            <person name="Turgeon B."/>
            <person name="Goodwin S."/>
            <person name="Spatafora J."/>
            <person name="Crous P."/>
            <person name="Grigoriev I."/>
        </authorList>
    </citation>
    <scope>NUCLEOTIDE SEQUENCE</scope>
    <source>
        <strain evidence="2">CBS 473.64</strain>
    </source>
</reference>
<feature type="transmembrane region" description="Helical" evidence="1">
    <location>
        <begin position="217"/>
        <end position="235"/>
    </location>
</feature>
<proteinExistence type="predicted"/>
<feature type="transmembrane region" description="Helical" evidence="1">
    <location>
        <begin position="32"/>
        <end position="54"/>
    </location>
</feature>
<dbReference type="EMBL" id="MU006809">
    <property type="protein sequence ID" value="KAF2635177.1"/>
    <property type="molecule type" value="Genomic_DNA"/>
</dbReference>
<keyword evidence="1" id="KW-1133">Transmembrane helix</keyword>